<evidence type="ECO:0000256" key="1">
    <source>
        <dbReference type="SAM" id="MobiDB-lite"/>
    </source>
</evidence>
<evidence type="ECO:0000313" key="3">
    <source>
        <dbReference type="Proteomes" id="UP000271974"/>
    </source>
</evidence>
<feature type="compositionally biased region" description="Polar residues" evidence="1">
    <location>
        <begin position="99"/>
        <end position="113"/>
    </location>
</feature>
<protein>
    <submittedName>
        <fullName evidence="2">Uncharacterized protein</fullName>
    </submittedName>
</protein>
<keyword evidence="3" id="KW-1185">Reference proteome</keyword>
<organism evidence="2 3">
    <name type="scientific">Elysia chlorotica</name>
    <name type="common">Eastern emerald elysia</name>
    <name type="synonym">Sea slug</name>
    <dbReference type="NCBI Taxonomy" id="188477"/>
    <lineage>
        <taxon>Eukaryota</taxon>
        <taxon>Metazoa</taxon>
        <taxon>Spiralia</taxon>
        <taxon>Lophotrochozoa</taxon>
        <taxon>Mollusca</taxon>
        <taxon>Gastropoda</taxon>
        <taxon>Heterobranchia</taxon>
        <taxon>Euthyneura</taxon>
        <taxon>Panpulmonata</taxon>
        <taxon>Sacoglossa</taxon>
        <taxon>Placobranchoidea</taxon>
        <taxon>Plakobranchidae</taxon>
        <taxon>Elysia</taxon>
    </lineage>
</organism>
<dbReference type="OrthoDB" id="10602763at2759"/>
<feature type="compositionally biased region" description="Basic and acidic residues" evidence="1">
    <location>
        <begin position="201"/>
        <end position="215"/>
    </location>
</feature>
<feature type="region of interest" description="Disordered" evidence="1">
    <location>
        <begin position="1"/>
        <end position="54"/>
    </location>
</feature>
<feature type="compositionally biased region" description="Polar residues" evidence="1">
    <location>
        <begin position="40"/>
        <end position="49"/>
    </location>
</feature>
<comment type="caution">
    <text evidence="2">The sequence shown here is derived from an EMBL/GenBank/DDBJ whole genome shotgun (WGS) entry which is preliminary data.</text>
</comment>
<feature type="region of interest" description="Disordered" evidence="1">
    <location>
        <begin position="201"/>
        <end position="224"/>
    </location>
</feature>
<dbReference type="AlphaFoldDB" id="A0A3S1ADA2"/>
<reference evidence="2 3" key="1">
    <citation type="submission" date="2019-01" db="EMBL/GenBank/DDBJ databases">
        <title>A draft genome assembly of the solar-powered sea slug Elysia chlorotica.</title>
        <authorList>
            <person name="Cai H."/>
            <person name="Li Q."/>
            <person name="Fang X."/>
            <person name="Li J."/>
            <person name="Curtis N.E."/>
            <person name="Altenburger A."/>
            <person name="Shibata T."/>
            <person name="Feng M."/>
            <person name="Maeda T."/>
            <person name="Schwartz J.A."/>
            <person name="Shigenobu S."/>
            <person name="Lundholm N."/>
            <person name="Nishiyama T."/>
            <person name="Yang H."/>
            <person name="Hasebe M."/>
            <person name="Li S."/>
            <person name="Pierce S.K."/>
            <person name="Wang J."/>
        </authorList>
    </citation>
    <scope>NUCLEOTIDE SEQUENCE [LARGE SCALE GENOMIC DNA]</scope>
    <source>
        <strain evidence="2">EC2010</strain>
        <tissue evidence="2">Whole organism of an adult</tissue>
    </source>
</reference>
<accession>A0A3S1ADA2</accession>
<dbReference type="EMBL" id="RQTK01000070">
    <property type="protein sequence ID" value="RUS88966.1"/>
    <property type="molecule type" value="Genomic_DNA"/>
</dbReference>
<evidence type="ECO:0000313" key="2">
    <source>
        <dbReference type="EMBL" id="RUS88966.1"/>
    </source>
</evidence>
<name>A0A3S1ADA2_ELYCH</name>
<proteinExistence type="predicted"/>
<gene>
    <name evidence="2" type="ORF">EGW08_003302</name>
</gene>
<dbReference type="Proteomes" id="UP000271974">
    <property type="component" value="Unassembled WGS sequence"/>
</dbReference>
<feature type="compositionally biased region" description="Polar residues" evidence="1">
    <location>
        <begin position="18"/>
        <end position="33"/>
    </location>
</feature>
<feature type="region of interest" description="Disordered" evidence="1">
    <location>
        <begin position="85"/>
        <end position="144"/>
    </location>
</feature>
<sequence length="300" mass="32855">MSALLVAENEHTHRVHQGRTTSSMATSKHSQGPGSAMYLRTNSSPGGNNEDTRSDIQRRYSSEGIYTTQQAISNVDNNNINTAVKRPEHDNVKLHANRNENSVSGKNSLSDKATSQRHSHQAGILSKNIPPSAPAKDKQGPSGIDSLSKIENGIVVATLKAVNGEEFVLSAESIQTIICVTRVLVSELGAKIEKLEAFPKDGAESKPSDVKREESSSAPGRLESIEGAKYSKEELLSMSRSLLSKQPPESWRLLSQALPEVCLPANSVRHYFDPIDLHPHDSSLFIDSSNLKDRRDQRRL</sequence>